<dbReference type="PANTHER" id="PTHR33376">
    <property type="match status" value="1"/>
</dbReference>
<name>A0A2T6B002_9RHOB</name>
<accession>A0A2T6B002</accession>
<dbReference type="PANTHER" id="PTHR33376:SF7">
    <property type="entry name" value="C4-DICARBOXYLATE-BINDING PROTEIN DCTB"/>
    <property type="match status" value="1"/>
</dbReference>
<dbReference type="GO" id="GO:0042597">
    <property type="term" value="C:periplasmic space"/>
    <property type="evidence" value="ECO:0007669"/>
    <property type="project" value="UniProtKB-SubCell"/>
</dbReference>
<reference evidence="7 8" key="1">
    <citation type="submission" date="2018-04" db="EMBL/GenBank/DDBJ databases">
        <title>Genomic Encyclopedia of Archaeal and Bacterial Type Strains, Phase II (KMG-II): from individual species to whole genera.</title>
        <authorList>
            <person name="Goeker M."/>
        </authorList>
    </citation>
    <scope>NUCLEOTIDE SEQUENCE [LARGE SCALE GENOMIC DNA]</scope>
    <source>
        <strain evidence="7 8">DSM 21823</strain>
    </source>
</reference>
<evidence type="ECO:0000256" key="1">
    <source>
        <dbReference type="ARBA" id="ARBA00004418"/>
    </source>
</evidence>
<dbReference type="Pfam" id="PF03480">
    <property type="entry name" value="DctP"/>
    <property type="match status" value="1"/>
</dbReference>
<evidence type="ECO:0000313" key="8">
    <source>
        <dbReference type="Proteomes" id="UP000244224"/>
    </source>
</evidence>
<dbReference type="InterPro" id="IPR038404">
    <property type="entry name" value="TRAP_DctP_sf"/>
</dbReference>
<sequence length="333" mass="36772">MPITALKTLALAAGVSLIALTASAQSMTIKLATDSGAKGSPTGDAMEKWASLIEEGTKGDIKVNIFYQNELGGQQEIFDLFVANDVQLMINWPSTSYDERIGLLYTPYMLKSWDDAFNAYGQGGWLNGILDEVYSDIGLKFFGAWPEGFNGVATKGKYAKSLEEAASLKVRVPTMFPMAESLQAMGYQTASIDWSETFTSIQTGVVDGDAANVIYWDYEYFRDTINYYNRTRQQFITGVISANGEFWAGLSDEQKKVVADAAQVVMQDGFDAARTIDAGYVEKAKEVGIEYIEPSDSDLAPIARKVRDEVWPQMDKRIGQEIMDKVRANAAEF</sequence>
<evidence type="ECO:0000256" key="2">
    <source>
        <dbReference type="ARBA" id="ARBA00009023"/>
    </source>
</evidence>
<keyword evidence="4 6" id="KW-0732">Signal</keyword>
<keyword evidence="8" id="KW-1185">Reference proteome</keyword>
<dbReference type="OrthoDB" id="9803763at2"/>
<proteinExistence type="inferred from homology"/>
<dbReference type="EMBL" id="QBKP01000007">
    <property type="protein sequence ID" value="PTX49404.1"/>
    <property type="molecule type" value="Genomic_DNA"/>
</dbReference>
<evidence type="ECO:0000256" key="5">
    <source>
        <dbReference type="ARBA" id="ARBA00022764"/>
    </source>
</evidence>
<dbReference type="Gene3D" id="3.40.190.170">
    <property type="entry name" value="Bacterial extracellular solute-binding protein, family 7"/>
    <property type="match status" value="1"/>
</dbReference>
<evidence type="ECO:0000313" key="7">
    <source>
        <dbReference type="EMBL" id="PTX49404.1"/>
    </source>
</evidence>
<feature type="signal peptide" evidence="6">
    <location>
        <begin position="1"/>
        <end position="24"/>
    </location>
</feature>
<evidence type="ECO:0000256" key="4">
    <source>
        <dbReference type="ARBA" id="ARBA00022729"/>
    </source>
</evidence>
<feature type="chain" id="PRO_5015668069" evidence="6">
    <location>
        <begin position="25"/>
        <end position="333"/>
    </location>
</feature>
<comment type="caution">
    <text evidence="7">The sequence shown here is derived from an EMBL/GenBank/DDBJ whole genome shotgun (WGS) entry which is preliminary data.</text>
</comment>
<gene>
    <name evidence="7" type="ORF">C8N34_10751</name>
</gene>
<comment type="similarity">
    <text evidence="2">Belongs to the bacterial solute-binding protein 7 family.</text>
</comment>
<dbReference type="AlphaFoldDB" id="A0A2T6B002"/>
<keyword evidence="3" id="KW-0813">Transport</keyword>
<dbReference type="InterPro" id="IPR018389">
    <property type="entry name" value="DctP_fam"/>
</dbReference>
<dbReference type="RefSeq" id="WP_108129065.1">
    <property type="nucleotide sequence ID" value="NZ_QBKP01000007.1"/>
</dbReference>
<dbReference type="Proteomes" id="UP000244224">
    <property type="component" value="Unassembled WGS sequence"/>
</dbReference>
<evidence type="ECO:0000256" key="6">
    <source>
        <dbReference type="SAM" id="SignalP"/>
    </source>
</evidence>
<dbReference type="GO" id="GO:0055085">
    <property type="term" value="P:transmembrane transport"/>
    <property type="evidence" value="ECO:0007669"/>
    <property type="project" value="InterPro"/>
</dbReference>
<organism evidence="7 8">
    <name type="scientific">Gemmobacter caeni</name>
    <dbReference type="NCBI Taxonomy" id="589035"/>
    <lineage>
        <taxon>Bacteria</taxon>
        <taxon>Pseudomonadati</taxon>
        <taxon>Pseudomonadota</taxon>
        <taxon>Alphaproteobacteria</taxon>
        <taxon>Rhodobacterales</taxon>
        <taxon>Paracoccaceae</taxon>
        <taxon>Gemmobacter</taxon>
    </lineage>
</organism>
<protein>
    <submittedName>
        <fullName evidence="7">TRAP-type C4-dicarboxylate transport system substrate-binding protein</fullName>
    </submittedName>
</protein>
<comment type="subcellular location">
    <subcellularLocation>
        <location evidence="1">Periplasm</location>
    </subcellularLocation>
</comment>
<dbReference type="NCBIfam" id="NF037995">
    <property type="entry name" value="TRAP_S1"/>
    <property type="match status" value="1"/>
</dbReference>
<evidence type="ECO:0000256" key="3">
    <source>
        <dbReference type="ARBA" id="ARBA00022448"/>
    </source>
</evidence>
<keyword evidence="5" id="KW-0574">Periplasm</keyword>